<feature type="region of interest" description="Disordered" evidence="2">
    <location>
        <begin position="219"/>
        <end position="238"/>
    </location>
</feature>
<dbReference type="SUPFAM" id="SSF101082">
    <property type="entry name" value="Typo IV secretion system protein TraC"/>
    <property type="match status" value="1"/>
</dbReference>
<feature type="signal peptide" evidence="3">
    <location>
        <begin position="1"/>
        <end position="20"/>
    </location>
</feature>
<feature type="coiled-coil region" evidence="1">
    <location>
        <begin position="34"/>
        <end position="68"/>
    </location>
</feature>
<sequence>MKKIILSFAFALTVTSTAHAQLPVTDAGSIAQNLANHLEQMVKFAQQIEQLKQQFEQQKMQFDALTGNRGLGDILRDPTLRSYLPHNWRGLYEAVMSGGYLAAAGETANLLRKSQVYDPCASISDKDQRIACEAKVVKPVQDKVMTSKAYDATDKRLQEIESLMQEINKTGDPKAIAELQGRIESENAMIQNEDTRLHLYQQMAEAQDKLLDERQHELDAKDNARRGYPQPKALEAAY</sequence>
<dbReference type="Pfam" id="PF07996">
    <property type="entry name" value="T4SS"/>
    <property type="match status" value="1"/>
</dbReference>
<dbReference type="InterPro" id="IPR023220">
    <property type="entry name" value="T4SS_VirB5-domain"/>
</dbReference>
<gene>
    <name evidence="4" type="ORF">BALG_02869</name>
</gene>
<dbReference type="InterPro" id="IPR014158">
    <property type="entry name" value="T4SS_VirB5"/>
</dbReference>
<dbReference type="CDD" id="cd14262">
    <property type="entry name" value="VirB5_like"/>
    <property type="match status" value="1"/>
</dbReference>
<keyword evidence="1" id="KW-0175">Coiled coil</keyword>
<keyword evidence="3" id="KW-0732">Signal</keyword>
<name>A0A0E1X045_9HYPH</name>
<dbReference type="EMBL" id="EQ999534">
    <property type="protein sequence ID" value="EEZ29516.1"/>
    <property type="molecule type" value="Genomic_DNA"/>
</dbReference>
<evidence type="ECO:0000256" key="3">
    <source>
        <dbReference type="SAM" id="SignalP"/>
    </source>
</evidence>
<feature type="coiled-coil region" evidence="1">
    <location>
        <begin position="150"/>
        <end position="196"/>
    </location>
</feature>
<reference evidence="4" key="1">
    <citation type="submission" date="2009-01" db="EMBL/GenBank/DDBJ databases">
        <title>The Genome Sequence of Brucella pinnipedialis M292/94/1.</title>
        <authorList>
            <consortium name="The Broad Institute Genome Sequencing Platform"/>
            <person name="Ward D."/>
            <person name="Young S.K."/>
            <person name="Kodira C.D."/>
            <person name="Zeng Q."/>
            <person name="Koehrsen M."/>
            <person name="Alvarado L."/>
            <person name="Berlin A."/>
            <person name="Borenstein D."/>
            <person name="Chen Z."/>
            <person name="Engels R."/>
            <person name="Freedman E."/>
            <person name="Gellesch M."/>
            <person name="Goldberg J."/>
            <person name="Griggs A."/>
            <person name="Gujja S."/>
            <person name="Heiman D."/>
            <person name="Hepburn T."/>
            <person name="Howarth C."/>
            <person name="Jen D."/>
            <person name="Larson L."/>
            <person name="Lewis B."/>
            <person name="Mehta T."/>
            <person name="Park D."/>
            <person name="Pearson M."/>
            <person name="Roberts A."/>
            <person name="Saif S."/>
            <person name="Shea T."/>
            <person name="Shenoy N."/>
            <person name="Sisk P."/>
            <person name="Stolte C."/>
            <person name="Sykes S."/>
            <person name="Walk T."/>
            <person name="White J."/>
            <person name="Yandava C."/>
            <person name="Whatmore A.M."/>
            <person name="Perrett L.L."/>
            <person name="O'Callaghan D."/>
            <person name="Nusbaum C."/>
            <person name="Galagan J."/>
            <person name="Birren B."/>
        </authorList>
    </citation>
    <scope>NUCLEOTIDE SEQUENCE [LARGE SCALE GENOMIC DNA]</scope>
    <source>
        <strain evidence="4">M292/94/1</strain>
    </source>
</reference>
<proteinExistence type="predicted"/>
<evidence type="ECO:0000256" key="2">
    <source>
        <dbReference type="SAM" id="MobiDB-lite"/>
    </source>
</evidence>
<dbReference type="HOGENOM" id="CLU_096790_1_0_5"/>
<protein>
    <submittedName>
        <fullName evidence="4">Type IV secretion system protein virB5</fullName>
    </submittedName>
</protein>
<evidence type="ECO:0000313" key="4">
    <source>
        <dbReference type="EMBL" id="EEZ29516.1"/>
    </source>
</evidence>
<dbReference type="NCBIfam" id="TIGR02791">
    <property type="entry name" value="VirB5"/>
    <property type="match status" value="1"/>
</dbReference>
<dbReference type="RefSeq" id="WP_006162312.1">
    <property type="nucleotide sequence ID" value="NZ_EQ999534.1"/>
</dbReference>
<feature type="chain" id="PRO_5002389080" evidence="3">
    <location>
        <begin position="21"/>
        <end position="238"/>
    </location>
</feature>
<accession>A0A0E1X045</accession>
<dbReference type="Proteomes" id="UP000004659">
    <property type="component" value="Unassembled WGS sequence"/>
</dbReference>
<dbReference type="AlphaFoldDB" id="A0A0E1X045"/>
<evidence type="ECO:0000256" key="1">
    <source>
        <dbReference type="SAM" id="Coils"/>
    </source>
</evidence>
<organism evidence="4">
    <name type="scientific">Brucella pinnipedialis M292/94/1</name>
    <dbReference type="NCBI Taxonomy" id="520462"/>
    <lineage>
        <taxon>Bacteria</taxon>
        <taxon>Pseudomonadati</taxon>
        <taxon>Pseudomonadota</taxon>
        <taxon>Alphaproteobacteria</taxon>
        <taxon>Hyphomicrobiales</taxon>
        <taxon>Brucellaceae</taxon>
        <taxon>Brucella/Ochrobactrum group</taxon>
        <taxon>Brucella</taxon>
    </lineage>
</organism>
<dbReference type="Gene3D" id="1.20.58.430">
    <property type="entry name" value="Type IV secretion system, VirB5-domain"/>
    <property type="match status" value="1"/>
</dbReference>